<organism evidence="2">
    <name type="scientific">marine sediment metagenome</name>
    <dbReference type="NCBI Taxonomy" id="412755"/>
    <lineage>
        <taxon>unclassified sequences</taxon>
        <taxon>metagenomes</taxon>
        <taxon>ecological metagenomes</taxon>
    </lineage>
</organism>
<protein>
    <recommendedName>
        <fullName evidence="3">Phage tail tape measure protein domain-containing protein</fullName>
    </recommendedName>
</protein>
<proteinExistence type="predicted"/>
<evidence type="ECO:0008006" key="3">
    <source>
        <dbReference type="Google" id="ProtNLM"/>
    </source>
</evidence>
<gene>
    <name evidence="2" type="ORF">LCGC14_1427570</name>
</gene>
<keyword evidence="1" id="KW-1133">Transmembrane helix</keyword>
<dbReference type="EMBL" id="LAZR01009584">
    <property type="protein sequence ID" value="KKM71745.1"/>
    <property type="molecule type" value="Genomic_DNA"/>
</dbReference>
<comment type="caution">
    <text evidence="2">The sequence shown here is derived from an EMBL/GenBank/DDBJ whole genome shotgun (WGS) entry which is preliminary data.</text>
</comment>
<feature type="transmembrane region" description="Helical" evidence="1">
    <location>
        <begin position="58"/>
        <end position="80"/>
    </location>
</feature>
<sequence length="448" mass="48085">FGATGFAAIDWEKVWTVIAGVVAVAIASIGAILVGGLAYIAAVFGGMARAIKAAKEPWVNLVVGMKELWGGILTFIFAAWNTFKALFIGDAEKTTKIWLVEWENMGKGIKAMFSGMWAYIKSSWEIFVAFFVEGTRGFIETIVDFFQDLYDRLVGHSLIPELLADMLTVFTTKLAEIVTAVGQFIDDTIAKIVAKIADFLAAGVTIITNLANGMYQIFLGPEGIITKTGEYIDKIITKILGKLTNFFDAGVDLLTDFLAGIKDKFFAPEEGILVKIVEFIGDAIDAVLDTFDDWVTLGVSLMAGVLEGLASGASKLWAFIKKLIRTALTGAFAESESDSPSKKWAKLGVSWIQGLEVGIAHEARKANVSIGKTIADLLSLPISMTNLGINVSGSPLADGSVLGNAIPGATTTHIDQSVNIEMTPTYQNIQSPASVRDDLSMALSMALR</sequence>
<evidence type="ECO:0000256" key="1">
    <source>
        <dbReference type="SAM" id="Phobius"/>
    </source>
</evidence>
<feature type="transmembrane region" description="Helical" evidence="1">
    <location>
        <begin position="14"/>
        <end position="46"/>
    </location>
</feature>
<feature type="non-terminal residue" evidence="2">
    <location>
        <position position="1"/>
    </location>
</feature>
<keyword evidence="1" id="KW-0472">Membrane</keyword>
<keyword evidence="1" id="KW-0812">Transmembrane</keyword>
<reference evidence="2" key="1">
    <citation type="journal article" date="2015" name="Nature">
        <title>Complex archaea that bridge the gap between prokaryotes and eukaryotes.</title>
        <authorList>
            <person name="Spang A."/>
            <person name="Saw J.H."/>
            <person name="Jorgensen S.L."/>
            <person name="Zaremba-Niedzwiedzka K."/>
            <person name="Martijn J."/>
            <person name="Lind A.E."/>
            <person name="van Eijk R."/>
            <person name="Schleper C."/>
            <person name="Guy L."/>
            <person name="Ettema T.J."/>
        </authorList>
    </citation>
    <scope>NUCLEOTIDE SEQUENCE</scope>
</reference>
<evidence type="ECO:0000313" key="2">
    <source>
        <dbReference type="EMBL" id="KKM71745.1"/>
    </source>
</evidence>
<accession>A0A0F9M507</accession>
<name>A0A0F9M507_9ZZZZ</name>
<dbReference type="AlphaFoldDB" id="A0A0F9M507"/>